<dbReference type="Gene3D" id="3.40.50.620">
    <property type="entry name" value="HUPs"/>
    <property type="match status" value="1"/>
</dbReference>
<reference evidence="11 12" key="1">
    <citation type="submission" date="2019-05" db="EMBL/GenBank/DDBJ databases">
        <title>Draft Genome Sequences of Six Type Strains of the Genus Massilia.</title>
        <authorList>
            <person name="Miess H."/>
            <person name="Frediansyhah A."/>
            <person name="Gross H."/>
        </authorList>
    </citation>
    <scope>NUCLEOTIDE SEQUENCE [LARGE SCALE GENOMIC DNA]</scope>
    <source>
        <strain evidence="11 12">DSMZ 26121</strain>
    </source>
</reference>
<dbReference type="PANTHER" id="PTHR43033">
    <property type="entry name" value="TRNA(ILE)-LYSIDINE SYNTHASE-RELATED"/>
    <property type="match status" value="1"/>
</dbReference>
<comment type="function">
    <text evidence="8">Ligates lysine onto the cytidine present at position 34 of the AUA codon-specific tRNA(Ile) that contains the anticodon CAU, in an ATP-dependent manner. Cytidine is converted to lysidine, thus changing the amino acid specificity of the tRNA from methionine to isoleucine.</text>
</comment>
<evidence type="ECO:0000256" key="5">
    <source>
        <dbReference type="ARBA" id="ARBA00022741"/>
    </source>
</evidence>
<evidence type="ECO:0000256" key="4">
    <source>
        <dbReference type="ARBA" id="ARBA00022694"/>
    </source>
</evidence>
<comment type="similarity">
    <text evidence="8">Belongs to the tRNA(Ile)-lysidine synthase family.</text>
</comment>
<feature type="domain" description="Lysidine-tRNA(Ile) synthetase C-terminal" evidence="9">
    <location>
        <begin position="384"/>
        <end position="457"/>
    </location>
</feature>
<evidence type="ECO:0000313" key="11">
    <source>
        <dbReference type="EMBL" id="QCP09053.1"/>
    </source>
</evidence>
<dbReference type="EMBL" id="JACHXS010000004">
    <property type="protein sequence ID" value="MBB3221727.1"/>
    <property type="molecule type" value="Genomic_DNA"/>
</dbReference>
<dbReference type="InterPro" id="IPR012795">
    <property type="entry name" value="tRNA_Ile_lys_synt_N"/>
</dbReference>
<dbReference type="SUPFAM" id="SSF56037">
    <property type="entry name" value="PheT/TilS domain"/>
    <property type="match status" value="1"/>
</dbReference>
<dbReference type="OrthoDB" id="9807403at2"/>
<evidence type="ECO:0000256" key="8">
    <source>
        <dbReference type="HAMAP-Rule" id="MF_01161"/>
    </source>
</evidence>
<dbReference type="Proteomes" id="UP000298763">
    <property type="component" value="Chromosome"/>
</dbReference>
<dbReference type="SMART" id="SM00977">
    <property type="entry name" value="TilS_C"/>
    <property type="match status" value="1"/>
</dbReference>
<keyword evidence="3 8" id="KW-0436">Ligase</keyword>
<evidence type="ECO:0000313" key="13">
    <source>
        <dbReference type="Proteomes" id="UP000584325"/>
    </source>
</evidence>
<keyword evidence="2 8" id="KW-0963">Cytoplasm</keyword>
<comment type="subcellular location">
    <subcellularLocation>
        <location evidence="1 8">Cytoplasm</location>
    </subcellularLocation>
</comment>
<dbReference type="AlphaFoldDB" id="A0A4P8HHT0"/>
<dbReference type="GO" id="GO:0006400">
    <property type="term" value="P:tRNA modification"/>
    <property type="evidence" value="ECO:0007669"/>
    <property type="project" value="UniProtKB-UniRule"/>
</dbReference>
<dbReference type="NCBIfam" id="TIGR02432">
    <property type="entry name" value="lysidine_TilS_N"/>
    <property type="match status" value="1"/>
</dbReference>
<evidence type="ECO:0000313" key="12">
    <source>
        <dbReference type="Proteomes" id="UP000298763"/>
    </source>
</evidence>
<dbReference type="SUPFAM" id="SSF52402">
    <property type="entry name" value="Adenine nucleotide alpha hydrolases-like"/>
    <property type="match status" value="1"/>
</dbReference>
<evidence type="ECO:0000256" key="6">
    <source>
        <dbReference type="ARBA" id="ARBA00022840"/>
    </source>
</evidence>
<name>A0A4P8HHT0_9BURK</name>
<dbReference type="GO" id="GO:0005737">
    <property type="term" value="C:cytoplasm"/>
    <property type="evidence" value="ECO:0007669"/>
    <property type="project" value="UniProtKB-SubCell"/>
</dbReference>
<evidence type="ECO:0000256" key="3">
    <source>
        <dbReference type="ARBA" id="ARBA00022598"/>
    </source>
</evidence>
<dbReference type="NCBIfam" id="TIGR02433">
    <property type="entry name" value="lysidine_TilS_C"/>
    <property type="match status" value="1"/>
</dbReference>
<evidence type="ECO:0000256" key="2">
    <source>
        <dbReference type="ARBA" id="ARBA00022490"/>
    </source>
</evidence>
<dbReference type="InterPro" id="IPR015262">
    <property type="entry name" value="tRNA_Ile_lys_synt_subst-bd"/>
</dbReference>
<dbReference type="CDD" id="cd01992">
    <property type="entry name" value="TilS_N"/>
    <property type="match status" value="1"/>
</dbReference>
<dbReference type="GO" id="GO:0005524">
    <property type="term" value="F:ATP binding"/>
    <property type="evidence" value="ECO:0007669"/>
    <property type="project" value="UniProtKB-UniRule"/>
</dbReference>
<keyword evidence="5 8" id="KW-0547">Nucleotide-binding</keyword>
<evidence type="ECO:0000313" key="10">
    <source>
        <dbReference type="EMBL" id="MBB3221727.1"/>
    </source>
</evidence>
<dbReference type="InterPro" id="IPR012796">
    <property type="entry name" value="Lysidine-tRNA-synth_C"/>
</dbReference>
<organism evidence="10 13">
    <name type="scientific">Pseudoduganella umbonata</name>
    <dbReference type="NCBI Taxonomy" id="864828"/>
    <lineage>
        <taxon>Bacteria</taxon>
        <taxon>Pseudomonadati</taxon>
        <taxon>Pseudomonadota</taxon>
        <taxon>Betaproteobacteria</taxon>
        <taxon>Burkholderiales</taxon>
        <taxon>Oxalobacteraceae</taxon>
        <taxon>Telluria group</taxon>
        <taxon>Pseudoduganella</taxon>
    </lineage>
</organism>
<evidence type="ECO:0000256" key="7">
    <source>
        <dbReference type="ARBA" id="ARBA00048539"/>
    </source>
</evidence>
<evidence type="ECO:0000256" key="1">
    <source>
        <dbReference type="ARBA" id="ARBA00004496"/>
    </source>
</evidence>
<proteinExistence type="inferred from homology"/>
<keyword evidence="6 8" id="KW-0067">ATP-binding</keyword>
<dbReference type="Gene3D" id="1.20.59.20">
    <property type="match status" value="1"/>
</dbReference>
<sequence>MNSRQSDLATVFSSAFAALPRQAGQPIAIACSGGLDSSVLLHLAHATAGDAPLFAFHIHHGLSPNADAWEAHCAAECDKLGIVFASRRVTLADRKSGTEASARQARYQAMGELCREHGVPLLLTAHHLDDQAETILLQLARGSGPAGLSGMDAFNTAPGLLGTGDIVLARPLLAASRAQLEAYRDAHGIAHIDDESNADTRYARNALRHTVMPALAAAFPGYQERFARSAAHARSAQRLLTELAEQDLQAGLADDSVAVDHLRTLGEDRRNNLLRHWFGVRGIRIPSAAWLAEMIAQLLEAREGAELLVTHPDCEVRRHRGRVYLVPKPKELAGAEEDEYDERPVQHFRWAGEASIAFPDYGGTLHFDAAGEGLPADWLRGQLLTISFRRGGERLKLAPNRPTRGLKQHHQTVGTPAWQRSRLPVVGVPGRLLFAAGIGMDCHYVAADANFRIALRWVAE</sequence>
<dbReference type="EMBL" id="CP040017">
    <property type="protein sequence ID" value="QCP09053.1"/>
    <property type="molecule type" value="Genomic_DNA"/>
</dbReference>
<comment type="domain">
    <text evidence="8">The N-terminal region contains the highly conserved SGGXDS motif, predicted to be a P-loop motif involved in ATP binding.</text>
</comment>
<dbReference type="InterPro" id="IPR011063">
    <property type="entry name" value="TilS/TtcA_N"/>
</dbReference>
<feature type="binding site" evidence="8">
    <location>
        <begin position="32"/>
        <end position="37"/>
    </location>
    <ligand>
        <name>ATP</name>
        <dbReference type="ChEBI" id="CHEBI:30616"/>
    </ligand>
</feature>
<dbReference type="RefSeq" id="WP_137311942.1">
    <property type="nucleotide sequence ID" value="NZ_CP040017.1"/>
</dbReference>
<protein>
    <recommendedName>
        <fullName evidence="8">tRNA(Ile)-lysidine synthase</fullName>
        <ecNumber evidence="8">6.3.4.19</ecNumber>
    </recommendedName>
    <alternativeName>
        <fullName evidence="8">tRNA(Ile)-2-lysyl-cytidine synthase</fullName>
    </alternativeName>
    <alternativeName>
        <fullName evidence="8">tRNA(Ile)-lysidine synthetase</fullName>
    </alternativeName>
</protein>
<keyword evidence="12" id="KW-1185">Reference proteome</keyword>
<keyword evidence="4 8" id="KW-0819">tRNA processing</keyword>
<dbReference type="EC" id="6.3.4.19" evidence="8"/>
<dbReference type="InterPro" id="IPR012094">
    <property type="entry name" value="tRNA_Ile_lys_synt"/>
</dbReference>
<dbReference type="Pfam" id="PF09179">
    <property type="entry name" value="TilS"/>
    <property type="match status" value="1"/>
</dbReference>
<dbReference type="GO" id="GO:0032267">
    <property type="term" value="F:tRNA(Ile)-lysidine synthase activity"/>
    <property type="evidence" value="ECO:0007669"/>
    <property type="project" value="UniProtKB-EC"/>
</dbReference>
<dbReference type="Proteomes" id="UP000584325">
    <property type="component" value="Unassembled WGS sequence"/>
</dbReference>
<dbReference type="Pfam" id="PF01171">
    <property type="entry name" value="ATP_bind_3"/>
    <property type="match status" value="1"/>
</dbReference>
<dbReference type="PANTHER" id="PTHR43033:SF1">
    <property type="entry name" value="TRNA(ILE)-LYSIDINE SYNTHASE-RELATED"/>
    <property type="match status" value="1"/>
</dbReference>
<accession>A0A4P8HHT0</accession>
<dbReference type="SUPFAM" id="SSF82829">
    <property type="entry name" value="MesJ substrate recognition domain-like"/>
    <property type="match status" value="1"/>
</dbReference>
<dbReference type="InterPro" id="IPR014729">
    <property type="entry name" value="Rossmann-like_a/b/a_fold"/>
</dbReference>
<gene>
    <name evidence="8 11" type="primary">tilS</name>
    <name evidence="11" type="ORF">FCL38_00340</name>
    <name evidence="10" type="ORF">FHS02_002537</name>
</gene>
<dbReference type="Pfam" id="PF11734">
    <property type="entry name" value="TilS_C"/>
    <property type="match status" value="1"/>
</dbReference>
<comment type="catalytic activity">
    <reaction evidence="7 8">
        <text>cytidine(34) in tRNA(Ile2) + L-lysine + ATP = lysidine(34) in tRNA(Ile2) + AMP + diphosphate + H(+)</text>
        <dbReference type="Rhea" id="RHEA:43744"/>
        <dbReference type="Rhea" id="RHEA-COMP:10625"/>
        <dbReference type="Rhea" id="RHEA-COMP:10670"/>
        <dbReference type="ChEBI" id="CHEBI:15378"/>
        <dbReference type="ChEBI" id="CHEBI:30616"/>
        <dbReference type="ChEBI" id="CHEBI:32551"/>
        <dbReference type="ChEBI" id="CHEBI:33019"/>
        <dbReference type="ChEBI" id="CHEBI:82748"/>
        <dbReference type="ChEBI" id="CHEBI:83665"/>
        <dbReference type="ChEBI" id="CHEBI:456215"/>
        <dbReference type="EC" id="6.3.4.19"/>
    </reaction>
</comment>
<evidence type="ECO:0000259" key="9">
    <source>
        <dbReference type="SMART" id="SM00977"/>
    </source>
</evidence>
<dbReference type="HAMAP" id="MF_01161">
    <property type="entry name" value="tRNA_Ile_lys_synt"/>
    <property type="match status" value="1"/>
</dbReference>
<reference evidence="10 13" key="2">
    <citation type="submission" date="2020-08" db="EMBL/GenBank/DDBJ databases">
        <title>Genomic Encyclopedia of Type Strains, Phase III (KMG-III): the genomes of soil and plant-associated and newly described type strains.</title>
        <authorList>
            <person name="Whitman W."/>
        </authorList>
    </citation>
    <scope>NUCLEOTIDE SEQUENCE [LARGE SCALE GENOMIC DNA]</scope>
    <source>
        <strain evidence="10 13">CECT 7753</strain>
    </source>
</reference>